<dbReference type="InterPro" id="IPR023171">
    <property type="entry name" value="Na/H_antiporter_dom_sf"/>
</dbReference>
<feature type="transmembrane region" description="Helical" evidence="6">
    <location>
        <begin position="152"/>
        <end position="175"/>
    </location>
</feature>
<evidence type="ECO:0000256" key="4">
    <source>
        <dbReference type="ARBA" id="ARBA00022989"/>
    </source>
</evidence>
<feature type="transmembrane region" description="Helical" evidence="6">
    <location>
        <begin position="259"/>
        <end position="280"/>
    </location>
</feature>
<feature type="transmembrane region" description="Helical" evidence="6">
    <location>
        <begin position="96"/>
        <end position="115"/>
    </location>
</feature>
<evidence type="ECO:0000256" key="5">
    <source>
        <dbReference type="ARBA" id="ARBA00023136"/>
    </source>
</evidence>
<keyword evidence="2 6" id="KW-1003">Cell membrane</keyword>
<dbReference type="EMBL" id="JAFKGL010000010">
    <property type="protein sequence ID" value="MBN9412342.1"/>
    <property type="molecule type" value="Genomic_DNA"/>
</dbReference>
<dbReference type="PANTHER" id="PTHR30341">
    <property type="entry name" value="SODIUM ION/PROTON ANTIPORTER NHAA-RELATED"/>
    <property type="match status" value="1"/>
</dbReference>
<name>A0A8J7TTM7_9PROT</name>
<comment type="subcellular location">
    <subcellularLocation>
        <location evidence="1">Cell inner membrane</location>
        <topology evidence="1">Multi-pass membrane protein</topology>
    </subcellularLocation>
    <subcellularLocation>
        <location evidence="6">Cell membrane</location>
        <topology evidence="6">Multi-pass membrane protein</topology>
    </subcellularLocation>
</comment>
<comment type="catalytic activity">
    <reaction evidence="6">
        <text>Na(+)(in) + 2 H(+)(out) = Na(+)(out) + 2 H(+)(in)</text>
        <dbReference type="Rhea" id="RHEA:29251"/>
        <dbReference type="ChEBI" id="CHEBI:15378"/>
        <dbReference type="ChEBI" id="CHEBI:29101"/>
    </reaction>
</comment>
<feature type="transmembrane region" description="Helical" evidence="6">
    <location>
        <begin position="181"/>
        <end position="200"/>
    </location>
</feature>
<dbReference type="Pfam" id="PF06965">
    <property type="entry name" value="Na_H_antiport_1"/>
    <property type="match status" value="1"/>
</dbReference>
<organism evidence="7 8">
    <name type="scientific">Candidatus Paracaedimonas acanthamoebae</name>
    <dbReference type="NCBI Taxonomy" id="244581"/>
    <lineage>
        <taxon>Bacteria</taxon>
        <taxon>Pseudomonadati</taxon>
        <taxon>Pseudomonadota</taxon>
        <taxon>Alphaproteobacteria</taxon>
        <taxon>Holosporales</taxon>
        <taxon>Caedimonadaceae</taxon>
        <taxon>Candidatus Paracaedimonas</taxon>
    </lineage>
</organism>
<dbReference type="GO" id="GO:0015385">
    <property type="term" value="F:sodium:proton antiporter activity"/>
    <property type="evidence" value="ECO:0007669"/>
    <property type="project" value="UniProtKB-UniRule"/>
</dbReference>
<keyword evidence="6" id="KW-0739">Sodium transport</keyword>
<dbReference type="PANTHER" id="PTHR30341:SF0">
    <property type="entry name" value="NA(+)_H(+) ANTIPORTER NHAA"/>
    <property type="match status" value="1"/>
</dbReference>
<keyword evidence="6" id="KW-0406">Ion transport</keyword>
<reference evidence="7" key="1">
    <citation type="submission" date="2021-02" db="EMBL/GenBank/DDBJ databases">
        <title>Thiocyanate and organic carbon inputs drive convergent selection for specific autotrophic Afipia and Thiobacillus strains within complex microbiomes.</title>
        <authorList>
            <person name="Huddy R.J."/>
            <person name="Sachdeva R."/>
            <person name="Kadzinga F."/>
            <person name="Kantor R.S."/>
            <person name="Harrison S.T.L."/>
            <person name="Banfield J.F."/>
        </authorList>
    </citation>
    <scope>NUCLEOTIDE SEQUENCE</scope>
    <source>
        <strain evidence="7">SCN18_10_11_15_R4_P_38_20</strain>
    </source>
</reference>
<evidence type="ECO:0000313" key="7">
    <source>
        <dbReference type="EMBL" id="MBN9412342.1"/>
    </source>
</evidence>
<keyword evidence="6" id="KW-0050">Antiport</keyword>
<feature type="transmembrane region" description="Helical" evidence="6">
    <location>
        <begin position="331"/>
        <end position="353"/>
    </location>
</feature>
<feature type="transmembrane region" description="Helical" evidence="6">
    <location>
        <begin position="66"/>
        <end position="84"/>
    </location>
</feature>
<dbReference type="InterPro" id="IPR004670">
    <property type="entry name" value="NhaA"/>
</dbReference>
<dbReference type="NCBIfam" id="TIGR00773">
    <property type="entry name" value="NhaA"/>
    <property type="match status" value="1"/>
</dbReference>
<dbReference type="NCBIfam" id="NF007112">
    <property type="entry name" value="PRK09561.1"/>
    <property type="match status" value="1"/>
</dbReference>
<dbReference type="Gene3D" id="1.20.1530.10">
    <property type="entry name" value="Na+/H+ antiporter like domain"/>
    <property type="match status" value="1"/>
</dbReference>
<dbReference type="GO" id="GO:0005886">
    <property type="term" value="C:plasma membrane"/>
    <property type="evidence" value="ECO:0007669"/>
    <property type="project" value="UniProtKB-SubCell"/>
</dbReference>
<comment type="similarity">
    <text evidence="6">Belongs to the NhaA Na(+)/H(+) (TC 2.A.33) antiporter family.</text>
</comment>
<feature type="transmembrane region" description="Helical" evidence="6">
    <location>
        <begin position="207"/>
        <end position="239"/>
    </location>
</feature>
<proteinExistence type="inferred from homology"/>
<accession>A0A8J7TTM7</accession>
<dbReference type="HAMAP" id="MF_01844">
    <property type="entry name" value="NhaA"/>
    <property type="match status" value="1"/>
</dbReference>
<evidence type="ECO:0000256" key="2">
    <source>
        <dbReference type="ARBA" id="ARBA00022475"/>
    </source>
</evidence>
<dbReference type="GO" id="GO:0006885">
    <property type="term" value="P:regulation of pH"/>
    <property type="evidence" value="ECO:0007669"/>
    <property type="project" value="UniProtKB-UniRule"/>
</dbReference>
<keyword evidence="6" id="KW-0915">Sodium</keyword>
<keyword evidence="5 6" id="KW-0472">Membrane</keyword>
<keyword evidence="3 6" id="KW-0812">Transmembrane</keyword>
<keyword evidence="6" id="KW-0813">Transport</keyword>
<feature type="transmembrane region" description="Helical" evidence="6">
    <location>
        <begin position="127"/>
        <end position="145"/>
    </location>
</feature>
<comment type="caution">
    <text evidence="7">The sequence shown here is derived from an EMBL/GenBank/DDBJ whole genome shotgun (WGS) entry which is preliminary data.</text>
</comment>
<keyword evidence="4 6" id="KW-1133">Transmembrane helix</keyword>
<feature type="transmembrane region" description="Helical" evidence="6">
    <location>
        <begin position="12"/>
        <end position="35"/>
    </location>
</feature>
<evidence type="ECO:0000313" key="8">
    <source>
        <dbReference type="Proteomes" id="UP000664414"/>
    </source>
</evidence>
<evidence type="ECO:0000256" key="1">
    <source>
        <dbReference type="ARBA" id="ARBA00004429"/>
    </source>
</evidence>
<dbReference type="AlphaFoldDB" id="A0A8J7TTM7"/>
<sequence length="400" mass="43849">MKNRIQQYINIESLSGILLFSGMILALCISNSSLYDIYLNLINLPISITVGDFGLHKPLIKWTNDGLMAIFFLTITLEAKYHFLEGEFTSRENLKLPIIGAFGGAIVPAIVYYFINGDDSLQAKGWAIPIATDTAFILGILSFFSTKIPLTLRLFVVALSIIDDIIAVMVLAIFYTASINYIPLLIAVLILLLLTVINLLKVSKLSIYLVLGIGLWLSLVEAGVHGTLAGVLLGAFIPLRVKELDQKASSPLKRLEHSLHPFVALIILPIFAFLNCEVAFKELSIPDFYSSITLGIIAGLFIGKPLGIMGFSFTAIKMGLCRLPCDISWRIYGAINVLCGIGFTFSLFIGTLSFEDKTYTNQMELGVILGSLFSAFMGTMLLRKALKTSHFGTENHSVSS</sequence>
<comment type="function">
    <text evidence="6">Na(+)/H(+) antiporter that extrudes sodium in exchange for external protons.</text>
</comment>
<feature type="transmembrane region" description="Helical" evidence="6">
    <location>
        <begin position="365"/>
        <end position="382"/>
    </location>
</feature>
<evidence type="ECO:0000256" key="3">
    <source>
        <dbReference type="ARBA" id="ARBA00022692"/>
    </source>
</evidence>
<protein>
    <recommendedName>
        <fullName evidence="6">Na(+)/H(+) antiporter NhaA</fullName>
    </recommendedName>
    <alternativeName>
        <fullName evidence="6">Sodium/proton antiporter NhaA</fullName>
    </alternativeName>
</protein>
<dbReference type="Proteomes" id="UP000664414">
    <property type="component" value="Unassembled WGS sequence"/>
</dbReference>
<feature type="transmembrane region" description="Helical" evidence="6">
    <location>
        <begin position="292"/>
        <end position="311"/>
    </location>
</feature>
<evidence type="ECO:0000256" key="6">
    <source>
        <dbReference type="HAMAP-Rule" id="MF_01844"/>
    </source>
</evidence>
<gene>
    <name evidence="6 7" type="primary">nhaA</name>
    <name evidence="7" type="ORF">J0H12_00240</name>
</gene>